<dbReference type="GO" id="GO:0140664">
    <property type="term" value="F:ATP-dependent DNA damage sensor activity"/>
    <property type="evidence" value="ECO:0007669"/>
    <property type="project" value="InterPro"/>
</dbReference>
<dbReference type="RefSeq" id="WP_055409766.1">
    <property type="nucleotide sequence ID" value="NZ_CP013011.1"/>
</dbReference>
<reference evidence="5 7" key="1">
    <citation type="submission" date="2015-10" db="EMBL/GenBank/DDBJ databases">
        <title>Complete genome sequence of hyperthermophilic archaeon Pyrodictium delaneyi Su06.</title>
        <authorList>
            <person name="Jung J.-H."/>
            <person name="Lin J."/>
            <person name="Holden J.F."/>
            <person name="Park C.-S."/>
        </authorList>
    </citation>
    <scope>NUCLEOTIDE SEQUENCE [LARGE SCALE GENOMIC DNA]</scope>
    <source>
        <strain evidence="5 7">Su06</strain>
    </source>
</reference>
<dbReference type="GO" id="GO:0030983">
    <property type="term" value="F:mismatched DNA binding"/>
    <property type="evidence" value="ECO:0007669"/>
    <property type="project" value="InterPro"/>
</dbReference>
<accession>A0A0P0N564</accession>
<reference evidence="6 8" key="2">
    <citation type="submission" date="2017-05" db="EMBL/GenBank/DDBJ databases">
        <title>The draft genome of the hyperthermophilic archaeon 'Pyrodictium delaneyi strain Hulk', an iron and nitrate reducer, reveals the capacity for sulfate reduction.</title>
        <authorList>
            <person name="Demey L.M."/>
            <person name="Miller C."/>
            <person name="Manzella M."/>
            <person name="Reguera G."/>
            <person name="Kashefi K."/>
        </authorList>
    </citation>
    <scope>NUCLEOTIDE SEQUENCE [LARGE SCALE GENOMIC DNA]</scope>
    <source>
        <strain evidence="6 8">Hulk</strain>
    </source>
</reference>
<dbReference type="PATRIC" id="fig|1273541.4.peg.1701"/>
<feature type="domain" description="DNA mismatch repair proteins mutS family" evidence="4">
    <location>
        <begin position="510"/>
        <end position="691"/>
    </location>
</feature>
<dbReference type="PIRSF" id="PIRSF029254">
    <property type="entry name" value="MutS_C_archaeal"/>
    <property type="match status" value="1"/>
</dbReference>
<keyword evidence="2" id="KW-0067">ATP-binding</keyword>
<dbReference type="Pfam" id="PF00488">
    <property type="entry name" value="MutS_V"/>
    <property type="match status" value="1"/>
</dbReference>
<organism evidence="5 7">
    <name type="scientific">Pyrodictium delaneyi</name>
    <dbReference type="NCBI Taxonomy" id="1273541"/>
    <lineage>
        <taxon>Archaea</taxon>
        <taxon>Thermoproteota</taxon>
        <taxon>Thermoprotei</taxon>
        <taxon>Desulfurococcales</taxon>
        <taxon>Pyrodictiaceae</taxon>
        <taxon>Pyrodictium</taxon>
    </lineage>
</organism>
<dbReference type="PANTHER" id="PTHR11361:SF125">
    <property type="entry name" value="DNA-BINDING PROTEIN MUTS2"/>
    <property type="match status" value="1"/>
</dbReference>
<evidence type="ECO:0000313" key="5">
    <source>
        <dbReference type="EMBL" id="ALL01637.1"/>
    </source>
</evidence>
<dbReference type="PANTHER" id="PTHR11361">
    <property type="entry name" value="DNA MISMATCH REPAIR PROTEIN MUTS FAMILY MEMBER"/>
    <property type="match status" value="1"/>
</dbReference>
<dbReference type="Proteomes" id="UP000058613">
    <property type="component" value="Chromosome"/>
</dbReference>
<dbReference type="KEGG" id="pdl:Pyrde_1594"/>
<evidence type="ECO:0000256" key="2">
    <source>
        <dbReference type="ARBA" id="ARBA00022840"/>
    </source>
</evidence>
<evidence type="ECO:0000313" key="8">
    <source>
        <dbReference type="Proteomes" id="UP000196694"/>
    </source>
</evidence>
<dbReference type="GO" id="GO:0006298">
    <property type="term" value="P:mismatch repair"/>
    <property type="evidence" value="ECO:0007669"/>
    <property type="project" value="InterPro"/>
</dbReference>
<evidence type="ECO:0000256" key="3">
    <source>
        <dbReference type="ARBA" id="ARBA00023125"/>
    </source>
</evidence>
<keyword evidence="3" id="KW-0238">DNA-binding</keyword>
<gene>
    <name evidence="6" type="ORF">Pdsh_05450</name>
    <name evidence="5" type="ORF">Pyrde_1594</name>
</gene>
<dbReference type="EMBL" id="CP013011">
    <property type="protein sequence ID" value="ALL01637.1"/>
    <property type="molecule type" value="Genomic_DNA"/>
</dbReference>
<protein>
    <submittedName>
        <fullName evidence="5">DNA mismatch repair protein</fullName>
    </submittedName>
</protein>
<evidence type="ECO:0000259" key="4">
    <source>
        <dbReference type="SMART" id="SM00534"/>
    </source>
</evidence>
<name>A0A0P0N564_9CREN</name>
<dbReference type="GO" id="GO:0005524">
    <property type="term" value="F:ATP binding"/>
    <property type="evidence" value="ECO:0007669"/>
    <property type="project" value="UniProtKB-KW"/>
</dbReference>
<evidence type="ECO:0000313" key="7">
    <source>
        <dbReference type="Proteomes" id="UP000058613"/>
    </source>
</evidence>
<dbReference type="InterPro" id="IPR027417">
    <property type="entry name" value="P-loop_NTPase"/>
</dbReference>
<dbReference type="GeneID" id="26099933"/>
<dbReference type="OrthoDB" id="15514at2157"/>
<dbReference type="InterPro" id="IPR045076">
    <property type="entry name" value="MutS"/>
</dbReference>
<dbReference type="AlphaFoldDB" id="A0A0P0N564"/>
<keyword evidence="1" id="KW-0547">Nucleotide-binding</keyword>
<evidence type="ECO:0000313" key="6">
    <source>
        <dbReference type="EMBL" id="OWJ55128.1"/>
    </source>
</evidence>
<proteinExistence type="predicted"/>
<dbReference type="SUPFAM" id="SSF52540">
    <property type="entry name" value="P-loop containing nucleoside triphosphate hydrolases"/>
    <property type="match status" value="1"/>
</dbReference>
<dbReference type="Proteomes" id="UP000196694">
    <property type="component" value="Unassembled WGS sequence"/>
</dbReference>
<evidence type="ECO:0000256" key="1">
    <source>
        <dbReference type="ARBA" id="ARBA00022741"/>
    </source>
</evidence>
<dbReference type="InterPro" id="IPR000432">
    <property type="entry name" value="DNA_mismatch_repair_MutS_C"/>
</dbReference>
<dbReference type="STRING" id="1273541.Pyrde_1594"/>
<dbReference type="InterPro" id="IPR012401">
    <property type="entry name" value="DNA-bd_MutS2_arc"/>
</dbReference>
<sequence>MGRTQLRLRGIPGVGERVYEKLVGYFGSEEEALRALLQGQVASIAEALSSTRRAVRLVRLARGALAGYDPGEVIGSPDTAGLFEAVTKLFIESVVSEPGKDLVATLAPVPGRFEAEVEAVSRRMKRLVDATATARITWPRLYGNLSRITWPRKPRVKVNRVVVAPRDYAEKLRDKLGNRVEGLTIIEANSLDDVDVHSSAIILAYRVDVPDKPGVVGIDKLDMYTVAPELVIETLRQNKGVIEAFINIYEMNPGLLVSVAEALGKQPGIVDEIVALAREALEVLRRLELGEIDPEYKYASFVLKNLEPAVSDLEVWINEEAKRRLEERELRLSAAELLRLIQALEEGYFRIPDELVEIFEEVSIEAENRLAEMLGLKPEEREFIRGVVEPKPQFPIEVRREPIEKLRQHLEQKIGLSLYLFARKYAARLSQLVELLPSAAEILAWLDVAQAAHRFIVEKRGCIAEVSRSFSGVGFIEAVEANLLSAGVRVQRVSYVAGCTPYRPEGTQCERVILLTGANSGGKTTLLKTIGEIVLASQAGLPVPASRAWVGGFDKVYYISKPTGMLDAGGLEETLRKLAAIVEEAQRKRILLLVDELEAITEAHAAARIVAAIAASIARSKDSVAVIVSHLAEEVVEALPPAIRGQVRIDGIEAKGLDENYNLIVDRSPRYNYLARSTPELIVTKLLKKSKKSSERKFFETVLDLLSR</sequence>
<dbReference type="SMART" id="SM00534">
    <property type="entry name" value="MUTSac"/>
    <property type="match status" value="1"/>
</dbReference>
<dbReference type="EMBL" id="NCQP01000002">
    <property type="protein sequence ID" value="OWJ55128.1"/>
    <property type="molecule type" value="Genomic_DNA"/>
</dbReference>
<dbReference type="Gene3D" id="3.40.50.300">
    <property type="entry name" value="P-loop containing nucleotide triphosphate hydrolases"/>
    <property type="match status" value="1"/>
</dbReference>
<keyword evidence="8" id="KW-1185">Reference proteome</keyword>